<sequence>MLRIATNQVYDRNIFAMQRAQTQMHQTQLQVASGRKMVVPSDDPVRAARSLELQQSQSVNQQFLENIGYAKDVLGLTDTRLTQMSDTLQYMRDKFVQAGTGALAASDRAALAQDLRSQLANLVGLANSQDGQGNYLFAGFKNDRPPVAWGDHDGNPLTPDRYYYQGDANVKQMRVGAARLIDANVPGSSTGGPGGLFDADQSTFVAGPPTQYPLARFFNDLQDAIDALDPATAGTTTIHASSAGIDAVDRFLARVQHYTAKVGSQLAELDALTEMGKALDLDYAQARSRIEDLDYTEALSRLAQQQMVLSAAQQSFVKVSNLSLFQYL</sequence>
<dbReference type="PANTHER" id="PTHR42792:SF1">
    <property type="entry name" value="FLAGELLAR HOOK-ASSOCIATED PROTEIN 3"/>
    <property type="match status" value="1"/>
</dbReference>
<feature type="domain" description="Flagellin N-terminal" evidence="5">
    <location>
        <begin position="4"/>
        <end position="140"/>
    </location>
</feature>
<dbReference type="Proteomes" id="UP000262004">
    <property type="component" value="Chromosome"/>
</dbReference>
<proteinExistence type="inferred from homology"/>
<evidence type="ECO:0000256" key="4">
    <source>
        <dbReference type="ARBA" id="ARBA00023143"/>
    </source>
</evidence>
<dbReference type="GO" id="GO:0009424">
    <property type="term" value="C:bacterial-type flagellum hook"/>
    <property type="evidence" value="ECO:0007669"/>
    <property type="project" value="InterPro"/>
</dbReference>
<protein>
    <submittedName>
        <fullName evidence="6">Flagellar hook-associated protein 3</fullName>
    </submittedName>
</protein>
<dbReference type="EMBL" id="AP018558">
    <property type="protein sequence ID" value="BBD77801.1"/>
    <property type="molecule type" value="Genomic_DNA"/>
</dbReference>
<dbReference type="GO" id="GO:0005576">
    <property type="term" value="C:extracellular region"/>
    <property type="evidence" value="ECO:0007669"/>
    <property type="project" value="UniProtKB-SubCell"/>
</dbReference>
<dbReference type="KEGG" id="htl:HPTL_1539"/>
<dbReference type="Pfam" id="PF00669">
    <property type="entry name" value="Flagellin_N"/>
    <property type="match status" value="1"/>
</dbReference>
<evidence type="ECO:0000256" key="3">
    <source>
        <dbReference type="ARBA" id="ARBA00005709"/>
    </source>
</evidence>
<evidence type="ECO:0000256" key="2">
    <source>
        <dbReference type="ARBA" id="ARBA00004613"/>
    </source>
</evidence>
<keyword evidence="6" id="KW-0969">Cilium</keyword>
<dbReference type="AlphaFoldDB" id="A0A2Z6DZ53"/>
<comment type="similarity">
    <text evidence="3">Belongs to the bacterial flagellin family.</text>
</comment>
<dbReference type="RefSeq" id="WP_119335507.1">
    <property type="nucleotide sequence ID" value="NZ_AP018558.1"/>
</dbReference>
<dbReference type="OrthoDB" id="9768249at2"/>
<accession>A0A2Z6DZ53</accession>
<dbReference type="GO" id="GO:0071973">
    <property type="term" value="P:bacterial-type flagellum-dependent cell motility"/>
    <property type="evidence" value="ECO:0007669"/>
    <property type="project" value="InterPro"/>
</dbReference>
<comment type="subcellular location">
    <subcellularLocation>
        <location evidence="1">Bacterial flagellum</location>
    </subcellularLocation>
    <subcellularLocation>
        <location evidence="2">Secreted</location>
    </subcellularLocation>
</comment>
<dbReference type="Gene3D" id="1.20.1330.10">
    <property type="entry name" value="f41 fragment of flagellin, N-terminal domain"/>
    <property type="match status" value="1"/>
</dbReference>
<dbReference type="NCBIfam" id="TIGR02550">
    <property type="entry name" value="flagell_flgL"/>
    <property type="match status" value="1"/>
</dbReference>
<organism evidence="6 7">
    <name type="scientific">Hydrogenophilus thermoluteolus</name>
    <name type="common">Pseudomonas hydrogenothermophila</name>
    <dbReference type="NCBI Taxonomy" id="297"/>
    <lineage>
        <taxon>Bacteria</taxon>
        <taxon>Pseudomonadati</taxon>
        <taxon>Pseudomonadota</taxon>
        <taxon>Hydrogenophilia</taxon>
        <taxon>Hydrogenophilales</taxon>
        <taxon>Hydrogenophilaceae</taxon>
        <taxon>Hydrogenophilus</taxon>
    </lineage>
</organism>
<gene>
    <name evidence="6" type="ORF">HPTL_1539</name>
</gene>
<evidence type="ECO:0000313" key="6">
    <source>
        <dbReference type="EMBL" id="BBD77801.1"/>
    </source>
</evidence>
<keyword evidence="4" id="KW-0975">Bacterial flagellum</keyword>
<evidence type="ECO:0000256" key="1">
    <source>
        <dbReference type="ARBA" id="ARBA00004365"/>
    </source>
</evidence>
<reference evidence="6 7" key="1">
    <citation type="submission" date="2018-04" db="EMBL/GenBank/DDBJ databases">
        <title>Complete genome sequence of Hydrogenophilus thermoluteolus TH-1.</title>
        <authorList>
            <person name="Arai H."/>
        </authorList>
    </citation>
    <scope>NUCLEOTIDE SEQUENCE [LARGE SCALE GENOMIC DNA]</scope>
    <source>
        <strain evidence="6 7">TH-1</strain>
    </source>
</reference>
<dbReference type="PANTHER" id="PTHR42792">
    <property type="entry name" value="FLAGELLIN"/>
    <property type="match status" value="1"/>
</dbReference>
<dbReference type="InterPro" id="IPR001492">
    <property type="entry name" value="Flagellin"/>
</dbReference>
<dbReference type="InterPro" id="IPR001029">
    <property type="entry name" value="Flagellin_N"/>
</dbReference>
<keyword evidence="6" id="KW-0282">Flagellum</keyword>
<name>A0A2Z6DZ53_HYDTE</name>
<keyword evidence="6" id="KW-0966">Cell projection</keyword>
<dbReference type="InterPro" id="IPR013384">
    <property type="entry name" value="Flagell_FlgL"/>
</dbReference>
<keyword evidence="7" id="KW-1185">Reference proteome</keyword>
<evidence type="ECO:0000259" key="5">
    <source>
        <dbReference type="Pfam" id="PF00669"/>
    </source>
</evidence>
<dbReference type="SUPFAM" id="SSF64518">
    <property type="entry name" value="Phase 1 flagellin"/>
    <property type="match status" value="1"/>
</dbReference>
<evidence type="ECO:0000313" key="7">
    <source>
        <dbReference type="Proteomes" id="UP000262004"/>
    </source>
</evidence>
<dbReference type="GO" id="GO:0005198">
    <property type="term" value="F:structural molecule activity"/>
    <property type="evidence" value="ECO:0007669"/>
    <property type="project" value="InterPro"/>
</dbReference>